<dbReference type="SUPFAM" id="SSF52540">
    <property type="entry name" value="P-loop containing nucleoside triphosphate hydrolases"/>
    <property type="match status" value="1"/>
</dbReference>
<evidence type="ECO:0000256" key="2">
    <source>
        <dbReference type="ARBA" id="ARBA00009889"/>
    </source>
</evidence>
<dbReference type="PANTHER" id="PTHR14025">
    <property type="entry name" value="FANCONI ANEMIA GROUP M FANCM FAMILY MEMBER"/>
    <property type="match status" value="1"/>
</dbReference>
<dbReference type="InterPro" id="IPR011545">
    <property type="entry name" value="DEAD/DEAH_box_helicase_dom"/>
</dbReference>
<dbReference type="SMART" id="SM00490">
    <property type="entry name" value="HELICc"/>
    <property type="match status" value="1"/>
</dbReference>
<dbReference type="GO" id="GO:0016787">
    <property type="term" value="F:hydrolase activity"/>
    <property type="evidence" value="ECO:0007669"/>
    <property type="project" value="UniProtKB-KW"/>
</dbReference>
<dbReference type="FunFam" id="3.40.50.300:FF:000861">
    <property type="entry name" value="Fanconi anemia, complementation group M"/>
    <property type="match status" value="1"/>
</dbReference>
<sequence length="1699" mass="191235">MMKGQKSIQDWLIPSQPSTSRGSTRVESNAMPSHDSDSDDDKLLLAALDAEEKKQKVERSDGTSEISALNSVETLPGFDLDAGKDWIYPTNYPVRSYQYTIVEKALFENTMVSLPTGLGKTFIAAVVMYNFYRWYPQGKTVFMAPTRPLVAQQIEACFSIMGIPMKDTMELTGTMAPKARTTAWKENRVFFLTPQVMMNDLTSRACPAELIKCLVIDEAHKATGNHAYCQVVRELTRRHNQFRILALSATPGTDFPTLEAVLGNLRIGHIEVRTETSQDILPYIHGRSVDKIVVKLGKEVEEVKRRFIKVLETFSRSIMKNRLVYAKDPGSITKYMLLKSRDAFRQNRPHELSNQQCGVIEGEFAVCMTLAHALELLTTHGIRPFYLFLQNYLQNERPSKMKAELLQHTDFAALLNELQTKFGSNDLRLSQRSPGQEFVIGHPKLEKLREVVLEHFTKMKAKNEPTRVMIFAQYRDSVTEITKMLQQHRPLIRAMSFVGQSSASKRSKGFTQKEQMEVVRRFRDGGYNTLISTCVGEEGLDIGEVDLIICYDSGKSPIRLVQRMGRTGRKREGRIVVLVTEGKEEQSYNQSLYKQKSMTGILGSDKLASKLVKKTPRMVPKGLNPVCHKMHMNVGKYVNSRKAGSLTNSDKPNYLIGMTRKTGNSSRKGPEEYLTGEEMSEWGHKFQTEIEPKKLDRVPRMMSLGHEDEGPKRNNIIKLSDYYPWQKEFQKTFEVEHSITTRNMVSIFQLAGVMNDNKDVVDYAAEMNLYFNPDDVIEETGPLTSTKTLGADATKLDDSKPVKLHHKRGMLRTVDDSPDADVNCKIIQETKINDFGKPGFQRSFIDFTRARACSPSKIPFLDLPLDKRFVEIPDGFDPLSIGVKEVLRGGNIKNDIVQRDIENLSLRELREESTFLKKSKEVVCSDPIRDVEGISNHPLEMNVLEGSSYYGNRIFLNDAVNNDDNLPQGNNKEVEKTDYAKLPRLPIENYVGTRHKATTDMDMDEHVFAIPLRPVKKVAQTHISKTPDNKIITGDSISSVSNQHNSDVAEMDPDDCYFLESQHQTTTNPQEMCESGNVSLYSVSQIIRMANTTQNKSEIDTSISEEVPDFNLGDIFIEQLLSLEDDLESSDVTPVASTFQLPLEQDRLINKPNPVRSTRTSYPVYPTIEQASKNPLDSPPRKLRRTLDMLTPHRTIKSSESPVIDLQSRRSRKSTSETRVEEKSKSIYYGTTLELGKKLQLNTKRGNAFIEDEAEESGDGSDDDFDALSRSSYESSFVDDGEAGGADIQNVYLQHTKSPRVGVGNIRFAKLHGKASDFCSQMFTQEDSYIQDSFCVGSDNEEKEETPAQKRRRRIITYDSSESDSENQGSESNIQSHVGNNSKISPILNSSANFIEARQQRLKRQKDLQEKFKQSIQGEVNKSVLEDRTKPLDAKLISGENGTTESSSNEGEASRTKEANFISDIKNTVNFSPIITTKSIISDSPLVIVSSRLSCRAPGLVSDLQFKNGCDAKVVPLDGSDIIVSRRMGITRISFSDFSNGSPQSVTGMVDEVKKLNMQFERPILLVELERSKDPKNKPKMKPLTKHLAKLNAKLGSANTRIFHSSSQDESAAIIGFLAKRESNKGYGTKDFSLSGKEECMMNFFLCIPGVHFITALSLVKYFKSIKAFLASSDASISEVAAINPKKAQAIREFLLWKY</sequence>
<gene>
    <name evidence="11" type="ORF">QYM36_000402</name>
</gene>
<dbReference type="Proteomes" id="UP001187531">
    <property type="component" value="Unassembled WGS sequence"/>
</dbReference>
<comment type="subcellular location">
    <subcellularLocation>
        <location evidence="1">Nucleus</location>
    </subcellularLocation>
</comment>
<feature type="compositionally biased region" description="Polar residues" evidence="8">
    <location>
        <begin position="15"/>
        <end position="31"/>
    </location>
</feature>
<feature type="region of interest" description="Disordered" evidence="8">
    <location>
        <begin position="1338"/>
        <end position="1385"/>
    </location>
</feature>
<dbReference type="Pfam" id="PF00271">
    <property type="entry name" value="Helicase_C"/>
    <property type="match status" value="1"/>
</dbReference>
<evidence type="ECO:0000256" key="4">
    <source>
        <dbReference type="ARBA" id="ARBA00022801"/>
    </source>
</evidence>
<dbReference type="SMART" id="SM00487">
    <property type="entry name" value="DEXDc"/>
    <property type="match status" value="1"/>
</dbReference>
<dbReference type="InterPro" id="IPR001650">
    <property type="entry name" value="Helicase_C-like"/>
</dbReference>
<dbReference type="Gene3D" id="3.40.50.300">
    <property type="entry name" value="P-loop containing nucleotide triphosphate hydrolases"/>
    <property type="match status" value="2"/>
</dbReference>
<feature type="region of interest" description="Disordered" evidence="8">
    <location>
        <begin position="1192"/>
        <end position="1223"/>
    </location>
</feature>
<dbReference type="Gene3D" id="1.10.150.20">
    <property type="entry name" value="5' to 3' exonuclease, C-terminal subdomain"/>
    <property type="match status" value="1"/>
</dbReference>
<dbReference type="SUPFAM" id="SSF47781">
    <property type="entry name" value="RuvA domain 2-like"/>
    <property type="match status" value="1"/>
</dbReference>
<feature type="compositionally biased region" description="Acidic residues" evidence="8">
    <location>
        <begin position="1250"/>
        <end position="1266"/>
    </location>
</feature>
<feature type="domain" description="Helicase ATP-binding" evidence="9">
    <location>
        <begin position="101"/>
        <end position="269"/>
    </location>
</feature>
<dbReference type="GO" id="GO:0036297">
    <property type="term" value="P:interstrand cross-link repair"/>
    <property type="evidence" value="ECO:0007669"/>
    <property type="project" value="TreeGrafter"/>
</dbReference>
<feature type="region of interest" description="Disordered" evidence="8">
    <location>
        <begin position="648"/>
        <end position="671"/>
    </location>
</feature>
<dbReference type="CDD" id="cd12091">
    <property type="entry name" value="FANCM_ID"/>
    <property type="match status" value="1"/>
</dbReference>
<accession>A0AA88ICA3</accession>
<dbReference type="GO" id="GO:0045003">
    <property type="term" value="P:double-strand break repair via synthesis-dependent strand annealing"/>
    <property type="evidence" value="ECO:0007669"/>
    <property type="project" value="TreeGrafter"/>
</dbReference>
<dbReference type="InterPro" id="IPR044749">
    <property type="entry name" value="FANCM_DEXDc"/>
</dbReference>
<evidence type="ECO:0000313" key="11">
    <source>
        <dbReference type="EMBL" id="KAK2725915.1"/>
    </source>
</evidence>
<dbReference type="GO" id="GO:0000400">
    <property type="term" value="F:four-way junction DNA binding"/>
    <property type="evidence" value="ECO:0007669"/>
    <property type="project" value="TreeGrafter"/>
</dbReference>
<dbReference type="InterPro" id="IPR014001">
    <property type="entry name" value="Helicase_ATP-bd"/>
</dbReference>
<evidence type="ECO:0000259" key="10">
    <source>
        <dbReference type="PROSITE" id="PS51194"/>
    </source>
</evidence>
<protein>
    <recommendedName>
        <fullName evidence="13">Fanconi anemia group M protein</fullName>
    </recommendedName>
</protein>
<keyword evidence="7" id="KW-0539">Nucleus</keyword>
<dbReference type="GO" id="GO:0005634">
    <property type="term" value="C:nucleus"/>
    <property type="evidence" value="ECO:0007669"/>
    <property type="project" value="UniProtKB-SubCell"/>
</dbReference>
<reference evidence="11" key="1">
    <citation type="submission" date="2023-07" db="EMBL/GenBank/DDBJ databases">
        <title>Chromosome-level genome assembly of Artemia franciscana.</title>
        <authorList>
            <person name="Jo E."/>
        </authorList>
    </citation>
    <scope>NUCLEOTIDE SEQUENCE</scope>
    <source>
        <tissue evidence="11">Whole body</tissue>
    </source>
</reference>
<dbReference type="EMBL" id="JAVRJZ010000002">
    <property type="protein sequence ID" value="KAK2725915.1"/>
    <property type="molecule type" value="Genomic_DNA"/>
</dbReference>
<feature type="region of interest" description="Disordered" evidence="8">
    <location>
        <begin position="1431"/>
        <end position="1456"/>
    </location>
</feature>
<dbReference type="GO" id="GO:0009378">
    <property type="term" value="F:four-way junction helicase activity"/>
    <property type="evidence" value="ECO:0007669"/>
    <property type="project" value="TreeGrafter"/>
</dbReference>
<evidence type="ECO:0000313" key="12">
    <source>
        <dbReference type="Proteomes" id="UP001187531"/>
    </source>
</evidence>
<evidence type="ECO:0000256" key="1">
    <source>
        <dbReference type="ARBA" id="ARBA00004123"/>
    </source>
</evidence>
<dbReference type="CDD" id="cd18033">
    <property type="entry name" value="DEXDc_FANCM"/>
    <property type="match status" value="1"/>
</dbReference>
<dbReference type="Gene3D" id="1.20.1320.20">
    <property type="entry name" value="hef helicase domain"/>
    <property type="match status" value="1"/>
</dbReference>
<proteinExistence type="inferred from homology"/>
<keyword evidence="6" id="KW-0067">ATP-binding</keyword>
<dbReference type="PROSITE" id="PS51192">
    <property type="entry name" value="HELICASE_ATP_BIND_1"/>
    <property type="match status" value="1"/>
</dbReference>
<dbReference type="PROSITE" id="PS51194">
    <property type="entry name" value="HELICASE_CTER"/>
    <property type="match status" value="1"/>
</dbReference>
<feature type="compositionally biased region" description="Polar residues" evidence="8">
    <location>
        <begin position="1366"/>
        <end position="1385"/>
    </location>
</feature>
<evidence type="ECO:0008006" key="13">
    <source>
        <dbReference type="Google" id="ProtNLM"/>
    </source>
</evidence>
<dbReference type="InterPro" id="IPR039686">
    <property type="entry name" value="FANCM/Mph1-like_ID"/>
</dbReference>
<evidence type="ECO:0000256" key="5">
    <source>
        <dbReference type="ARBA" id="ARBA00022806"/>
    </source>
</evidence>
<keyword evidence="5" id="KW-0347">Helicase</keyword>
<keyword evidence="4" id="KW-0378">Hydrolase</keyword>
<dbReference type="Pfam" id="PF16783">
    <property type="entry name" value="FANCM-MHF_bd"/>
    <property type="match status" value="1"/>
</dbReference>
<feature type="region of interest" description="Disordered" evidence="8">
    <location>
        <begin position="1"/>
        <end position="44"/>
    </location>
</feature>
<feature type="compositionally biased region" description="Polar residues" evidence="8">
    <location>
        <begin position="1440"/>
        <end position="1451"/>
    </location>
</feature>
<evidence type="ECO:0000256" key="7">
    <source>
        <dbReference type="ARBA" id="ARBA00023242"/>
    </source>
</evidence>
<evidence type="ECO:0000256" key="8">
    <source>
        <dbReference type="SAM" id="MobiDB-lite"/>
    </source>
</evidence>
<feature type="region of interest" description="Disordered" evidence="8">
    <location>
        <begin position="1250"/>
        <end position="1281"/>
    </location>
</feature>
<dbReference type="InterPro" id="IPR031879">
    <property type="entry name" value="FANCM-MHF-bd"/>
</dbReference>
<name>A0AA88ICA3_ARTSF</name>
<dbReference type="InterPro" id="IPR010994">
    <property type="entry name" value="RuvA_2-like"/>
</dbReference>
<dbReference type="GO" id="GO:0005524">
    <property type="term" value="F:ATP binding"/>
    <property type="evidence" value="ECO:0007669"/>
    <property type="project" value="UniProtKB-KW"/>
</dbReference>
<evidence type="ECO:0000256" key="6">
    <source>
        <dbReference type="ARBA" id="ARBA00022840"/>
    </source>
</evidence>
<dbReference type="Gene3D" id="3.40.50.10130">
    <property type="match status" value="1"/>
</dbReference>
<comment type="caution">
    <text evidence="11">The sequence shown here is derived from an EMBL/GenBank/DDBJ whole genome shotgun (WGS) entry which is preliminary data.</text>
</comment>
<dbReference type="Pfam" id="PF00270">
    <property type="entry name" value="DEAD"/>
    <property type="match status" value="1"/>
</dbReference>
<evidence type="ECO:0000256" key="3">
    <source>
        <dbReference type="ARBA" id="ARBA00022741"/>
    </source>
</evidence>
<dbReference type="PANTHER" id="PTHR14025:SF20">
    <property type="entry name" value="FANCONI ANEMIA GROUP M PROTEIN"/>
    <property type="match status" value="1"/>
</dbReference>
<evidence type="ECO:0000259" key="9">
    <source>
        <dbReference type="PROSITE" id="PS51192"/>
    </source>
</evidence>
<keyword evidence="3" id="KW-0547">Nucleotide-binding</keyword>
<feature type="domain" description="Helicase C-terminal" evidence="10">
    <location>
        <begin position="447"/>
        <end position="613"/>
    </location>
</feature>
<organism evidence="11 12">
    <name type="scientific">Artemia franciscana</name>
    <name type="common">Brine shrimp</name>
    <name type="synonym">Artemia sanfranciscana</name>
    <dbReference type="NCBI Taxonomy" id="6661"/>
    <lineage>
        <taxon>Eukaryota</taxon>
        <taxon>Metazoa</taxon>
        <taxon>Ecdysozoa</taxon>
        <taxon>Arthropoda</taxon>
        <taxon>Crustacea</taxon>
        <taxon>Branchiopoda</taxon>
        <taxon>Anostraca</taxon>
        <taxon>Artemiidae</taxon>
        <taxon>Artemia</taxon>
    </lineage>
</organism>
<dbReference type="InterPro" id="IPR027417">
    <property type="entry name" value="P-loop_NTPase"/>
</dbReference>
<comment type="similarity">
    <text evidence="2">Belongs to the DEAD box helicase family. DEAH subfamily. FANCM sub-subfamily.</text>
</comment>
<feature type="compositionally biased region" description="Basic and acidic residues" evidence="8">
    <location>
        <begin position="1214"/>
        <end position="1223"/>
    </location>
</feature>
<dbReference type="GO" id="GO:0043138">
    <property type="term" value="F:3'-5' DNA helicase activity"/>
    <property type="evidence" value="ECO:0007669"/>
    <property type="project" value="InterPro"/>
</dbReference>
<dbReference type="CDD" id="cd18801">
    <property type="entry name" value="SF2_C_FANCM_Hef"/>
    <property type="match status" value="1"/>
</dbReference>
<keyword evidence="12" id="KW-1185">Reference proteome</keyword>